<feature type="region of interest" description="Disordered" evidence="1">
    <location>
        <begin position="1"/>
        <end position="34"/>
    </location>
</feature>
<name>A0A0A9F6W1_ARUDO</name>
<organism evidence="2">
    <name type="scientific">Arundo donax</name>
    <name type="common">Giant reed</name>
    <name type="synonym">Donax arundinaceus</name>
    <dbReference type="NCBI Taxonomy" id="35708"/>
    <lineage>
        <taxon>Eukaryota</taxon>
        <taxon>Viridiplantae</taxon>
        <taxon>Streptophyta</taxon>
        <taxon>Embryophyta</taxon>
        <taxon>Tracheophyta</taxon>
        <taxon>Spermatophyta</taxon>
        <taxon>Magnoliopsida</taxon>
        <taxon>Liliopsida</taxon>
        <taxon>Poales</taxon>
        <taxon>Poaceae</taxon>
        <taxon>PACMAD clade</taxon>
        <taxon>Arundinoideae</taxon>
        <taxon>Arundineae</taxon>
        <taxon>Arundo</taxon>
    </lineage>
</organism>
<accession>A0A0A9F6W1</accession>
<protein>
    <submittedName>
        <fullName evidence="2">Uncharacterized protein</fullName>
    </submittedName>
</protein>
<dbReference type="EMBL" id="GBRH01189829">
    <property type="protein sequence ID" value="JAE08067.1"/>
    <property type="molecule type" value="Transcribed_RNA"/>
</dbReference>
<proteinExistence type="predicted"/>
<dbReference type="AlphaFoldDB" id="A0A0A9F6W1"/>
<evidence type="ECO:0000313" key="2">
    <source>
        <dbReference type="EMBL" id="JAE08067.1"/>
    </source>
</evidence>
<evidence type="ECO:0000256" key="1">
    <source>
        <dbReference type="SAM" id="MobiDB-lite"/>
    </source>
</evidence>
<reference evidence="2" key="2">
    <citation type="journal article" date="2015" name="Data Brief">
        <title>Shoot transcriptome of the giant reed, Arundo donax.</title>
        <authorList>
            <person name="Barrero R.A."/>
            <person name="Guerrero F.D."/>
            <person name="Moolhuijzen P."/>
            <person name="Goolsby J.A."/>
            <person name="Tidwell J."/>
            <person name="Bellgard S.E."/>
            <person name="Bellgard M.I."/>
        </authorList>
    </citation>
    <scope>NUCLEOTIDE SEQUENCE</scope>
    <source>
        <tissue evidence="2">Shoot tissue taken approximately 20 cm above the soil surface</tissue>
    </source>
</reference>
<sequence>MRIGYKQILSGRKQGALQHSRKQHGSLRSLEIHQ</sequence>
<reference evidence="2" key="1">
    <citation type="submission" date="2014-09" db="EMBL/GenBank/DDBJ databases">
        <authorList>
            <person name="Magalhaes I.L.F."/>
            <person name="Oliveira U."/>
            <person name="Santos F.R."/>
            <person name="Vidigal T.H.D.A."/>
            <person name="Brescovit A.D."/>
            <person name="Santos A.J."/>
        </authorList>
    </citation>
    <scope>NUCLEOTIDE SEQUENCE</scope>
    <source>
        <tissue evidence="2">Shoot tissue taken approximately 20 cm above the soil surface</tissue>
    </source>
</reference>